<reference evidence="1" key="1">
    <citation type="submission" date="2021-01" db="EMBL/GenBank/DDBJ databases">
        <title>Whole genome shotgun sequence of Virgisporangium aurantiacum NBRC 16421.</title>
        <authorList>
            <person name="Komaki H."/>
            <person name="Tamura T."/>
        </authorList>
    </citation>
    <scope>NUCLEOTIDE SEQUENCE</scope>
    <source>
        <strain evidence="1">NBRC 16421</strain>
    </source>
</reference>
<organism evidence="1 2">
    <name type="scientific">Virgisporangium aurantiacum</name>
    <dbReference type="NCBI Taxonomy" id="175570"/>
    <lineage>
        <taxon>Bacteria</taxon>
        <taxon>Bacillati</taxon>
        <taxon>Actinomycetota</taxon>
        <taxon>Actinomycetes</taxon>
        <taxon>Micromonosporales</taxon>
        <taxon>Micromonosporaceae</taxon>
        <taxon>Virgisporangium</taxon>
    </lineage>
</organism>
<protein>
    <recommendedName>
        <fullName evidence="3">HNH endonuclease</fullName>
    </recommendedName>
</protein>
<dbReference type="AlphaFoldDB" id="A0A8J4DWA1"/>
<proteinExistence type="predicted"/>
<gene>
    <name evidence="1" type="ORF">Vau01_007460</name>
</gene>
<dbReference type="Proteomes" id="UP000612585">
    <property type="component" value="Unassembled WGS sequence"/>
</dbReference>
<accession>A0A8J4DWA1</accession>
<keyword evidence="2" id="KW-1185">Reference proteome</keyword>
<sequence length="252" mass="29165">MEFLSGADLDRYKVGPPVSCWWCGKSGPLTREHKFKKSDLSRMWDPVDGLVWGGEAQTRRVRSARKSEQVRFAASLCSTCNNESSQPFDVAYEKFSDHVWHNSGLWRRRFLNMADVYGDDWRVDVLNLARYVAKHIGCRMAHEGYPVPPSIPTFLNGGGRLNDVEMVLFKSRPHYELYRMGMRDGIDSRGLWISPANGAVSRSRQQLSMYSSSLIVNFVGVMYRWEHAKEDVDPFYVYQRGRLHLRHRLPEV</sequence>
<comment type="caution">
    <text evidence="1">The sequence shown here is derived from an EMBL/GenBank/DDBJ whole genome shotgun (WGS) entry which is preliminary data.</text>
</comment>
<evidence type="ECO:0000313" key="1">
    <source>
        <dbReference type="EMBL" id="GIJ53230.1"/>
    </source>
</evidence>
<dbReference type="EMBL" id="BOPG01000005">
    <property type="protein sequence ID" value="GIJ53230.1"/>
    <property type="molecule type" value="Genomic_DNA"/>
</dbReference>
<evidence type="ECO:0000313" key="2">
    <source>
        <dbReference type="Proteomes" id="UP000612585"/>
    </source>
</evidence>
<name>A0A8J4DWA1_9ACTN</name>
<evidence type="ECO:0008006" key="3">
    <source>
        <dbReference type="Google" id="ProtNLM"/>
    </source>
</evidence>